<dbReference type="RefSeq" id="WP_074670647.1">
    <property type="nucleotide sequence ID" value="NZ_FNQG01000002.1"/>
</dbReference>
<organism evidence="2 3">
    <name type="scientific">Selenomonas ruminantium</name>
    <dbReference type="NCBI Taxonomy" id="971"/>
    <lineage>
        <taxon>Bacteria</taxon>
        <taxon>Bacillati</taxon>
        <taxon>Bacillota</taxon>
        <taxon>Negativicutes</taxon>
        <taxon>Selenomonadales</taxon>
        <taxon>Selenomonadaceae</taxon>
        <taxon>Selenomonas</taxon>
    </lineage>
</organism>
<gene>
    <name evidence="2" type="ORF">SAMN05660648_00505</name>
</gene>
<accession>A0A1H3VR90</accession>
<feature type="signal peptide" evidence="1">
    <location>
        <begin position="1"/>
        <end position="21"/>
    </location>
</feature>
<reference evidence="2 3" key="1">
    <citation type="submission" date="2016-10" db="EMBL/GenBank/DDBJ databases">
        <authorList>
            <person name="de Groot N.N."/>
        </authorList>
    </citation>
    <scope>NUCLEOTIDE SEQUENCE [LARGE SCALE GENOMIC DNA]</scope>
    <source>
        <strain evidence="2 3">DSM 2872</strain>
    </source>
</reference>
<dbReference type="Proteomes" id="UP000183469">
    <property type="component" value="Unassembled WGS sequence"/>
</dbReference>
<feature type="chain" id="PRO_5010176196" evidence="1">
    <location>
        <begin position="22"/>
        <end position="175"/>
    </location>
</feature>
<sequence>MKIIGLLLCMLMLMSLSSVFANGMTDGVDITGKRYDASVEYKMVPQHPQPDMSERGNYLYLNHNIPICGVSEAAVYYLDLTSCNYYVEDGVAYVSCIVYAGSGGADGQGNPGKIAKKTYRFSTFKNNGQRNIRLLSCVDKNGENVTAREYKWDNGFLYSIFWKAADKVGLSQYLD</sequence>
<evidence type="ECO:0000313" key="3">
    <source>
        <dbReference type="Proteomes" id="UP000183469"/>
    </source>
</evidence>
<dbReference type="EMBL" id="FNQG01000002">
    <property type="protein sequence ID" value="SDZ77297.1"/>
    <property type="molecule type" value="Genomic_DNA"/>
</dbReference>
<dbReference type="OrthoDB" id="1665667at2"/>
<evidence type="ECO:0000256" key="1">
    <source>
        <dbReference type="SAM" id="SignalP"/>
    </source>
</evidence>
<proteinExistence type="predicted"/>
<name>A0A1H3VR90_SELRU</name>
<dbReference type="AlphaFoldDB" id="A0A1H3VR90"/>
<protein>
    <submittedName>
        <fullName evidence="2">Uncharacterized protein</fullName>
    </submittedName>
</protein>
<evidence type="ECO:0000313" key="2">
    <source>
        <dbReference type="EMBL" id="SDZ77297.1"/>
    </source>
</evidence>
<keyword evidence="1" id="KW-0732">Signal</keyword>